<dbReference type="InterPro" id="IPR036390">
    <property type="entry name" value="WH_DNA-bd_sf"/>
</dbReference>
<proteinExistence type="inferred from homology"/>
<dbReference type="InterPro" id="IPR037402">
    <property type="entry name" value="YidZ_PBP2"/>
</dbReference>
<dbReference type="AlphaFoldDB" id="A0A1D2QN45"/>
<dbReference type="EMBL" id="MDLC01000044">
    <property type="protein sequence ID" value="ODS22985.1"/>
    <property type="molecule type" value="Genomic_DNA"/>
</dbReference>
<dbReference type="CDD" id="cd08417">
    <property type="entry name" value="PBP2_Nitroaromatics_like"/>
    <property type="match status" value="1"/>
</dbReference>
<name>A0A1D2QN45_9GAMM</name>
<dbReference type="PANTHER" id="PTHR30118">
    <property type="entry name" value="HTH-TYPE TRANSCRIPTIONAL REGULATOR LEUO-RELATED"/>
    <property type="match status" value="1"/>
</dbReference>
<feature type="domain" description="HTH lysR-type" evidence="5">
    <location>
        <begin position="6"/>
        <end position="63"/>
    </location>
</feature>
<dbReference type="Pfam" id="PF03466">
    <property type="entry name" value="LysR_substrate"/>
    <property type="match status" value="1"/>
</dbReference>
<dbReference type="GO" id="GO:0003700">
    <property type="term" value="F:DNA-binding transcription factor activity"/>
    <property type="evidence" value="ECO:0007669"/>
    <property type="project" value="InterPro"/>
</dbReference>
<dbReference type="Gene3D" id="1.10.10.10">
    <property type="entry name" value="Winged helix-like DNA-binding domain superfamily/Winged helix DNA-binding domain"/>
    <property type="match status" value="1"/>
</dbReference>
<dbReference type="PROSITE" id="PS50931">
    <property type="entry name" value="HTH_LYSR"/>
    <property type="match status" value="1"/>
</dbReference>
<dbReference type="Pfam" id="PF00126">
    <property type="entry name" value="HTH_1"/>
    <property type="match status" value="1"/>
</dbReference>
<protein>
    <submittedName>
        <fullName evidence="6">LysR family transcriptional regulator</fullName>
    </submittedName>
</protein>
<keyword evidence="4" id="KW-0804">Transcription</keyword>
<sequence length="315" mass="35715">MNIENFDLNLLVCFDALMRERNVSRAAEQIHISQPAMSNSLKRLRGVLDDPLLVRTTYGMEPTERALELEPLVRQSLSFAEAALSPTDHFEPKTTQRVFRILVSDYVEGTLISSLVSFLQQHAPEISLDILTLSDASFQDLEKGKVDLAINSFDHIPQSFHQRLIWKDSFSCLVNSQHSLIENNTLENYLAAGHIWVSKTGIGVATGMSQESIHKRAWVDEALMTLNCERNIRVFSRHYQNVPLLVNNTDLIATLPTRAALLYQHHPTLAIVDPPFAIEPIEIKMVWSSLLQHNSAHRWIRSTLVDLAENSMLLK</sequence>
<keyword evidence="3" id="KW-0238">DNA-binding</keyword>
<comment type="caution">
    <text evidence="6">The sequence shown here is derived from an EMBL/GenBank/DDBJ whole genome shotgun (WGS) entry which is preliminary data.</text>
</comment>
<dbReference type="STRING" id="62101.AB835_11320"/>
<comment type="similarity">
    <text evidence="1">Belongs to the LysR transcriptional regulatory family.</text>
</comment>
<gene>
    <name evidence="6" type="ORF">AB835_11320</name>
</gene>
<reference evidence="6 7" key="1">
    <citation type="journal article" date="2016" name="Appl. Environ. Microbiol.">
        <title>Lack of Overt Genome Reduction in the Bryostatin-Producing Bryozoan Symbiont "Candidatus Endobugula sertula".</title>
        <authorList>
            <person name="Miller I.J."/>
            <person name="Vanee N."/>
            <person name="Fong S.S."/>
            <person name="Lim-Fong G.E."/>
            <person name="Kwan J.C."/>
        </authorList>
    </citation>
    <scope>NUCLEOTIDE SEQUENCE [LARGE SCALE GENOMIC DNA]</scope>
    <source>
        <strain evidence="6">AB1-4</strain>
    </source>
</reference>
<keyword evidence="2" id="KW-0805">Transcription regulation</keyword>
<evidence type="ECO:0000256" key="3">
    <source>
        <dbReference type="ARBA" id="ARBA00023125"/>
    </source>
</evidence>
<evidence type="ECO:0000259" key="5">
    <source>
        <dbReference type="PROSITE" id="PS50931"/>
    </source>
</evidence>
<dbReference type="PANTHER" id="PTHR30118:SF15">
    <property type="entry name" value="TRANSCRIPTIONAL REGULATORY PROTEIN"/>
    <property type="match status" value="1"/>
</dbReference>
<evidence type="ECO:0000256" key="1">
    <source>
        <dbReference type="ARBA" id="ARBA00009437"/>
    </source>
</evidence>
<dbReference type="GO" id="GO:0003677">
    <property type="term" value="F:DNA binding"/>
    <property type="evidence" value="ECO:0007669"/>
    <property type="project" value="UniProtKB-KW"/>
</dbReference>
<dbReference type="InterPro" id="IPR005119">
    <property type="entry name" value="LysR_subst-bd"/>
</dbReference>
<dbReference type="SUPFAM" id="SSF46785">
    <property type="entry name" value="Winged helix' DNA-binding domain"/>
    <property type="match status" value="1"/>
</dbReference>
<accession>A0A1D2QN45</accession>
<dbReference type="Proteomes" id="UP000242502">
    <property type="component" value="Unassembled WGS sequence"/>
</dbReference>
<organism evidence="6 7">
    <name type="scientific">Candidatus Endobugula sertula</name>
    <name type="common">Bugula neritina bacterial symbiont</name>
    <dbReference type="NCBI Taxonomy" id="62101"/>
    <lineage>
        <taxon>Bacteria</taxon>
        <taxon>Pseudomonadati</taxon>
        <taxon>Pseudomonadota</taxon>
        <taxon>Gammaproteobacteria</taxon>
        <taxon>Cellvibrionales</taxon>
        <taxon>Cellvibrionaceae</taxon>
        <taxon>Candidatus Endobugula</taxon>
    </lineage>
</organism>
<evidence type="ECO:0000313" key="6">
    <source>
        <dbReference type="EMBL" id="ODS22985.1"/>
    </source>
</evidence>
<evidence type="ECO:0000256" key="4">
    <source>
        <dbReference type="ARBA" id="ARBA00023163"/>
    </source>
</evidence>
<dbReference type="PRINTS" id="PR00039">
    <property type="entry name" value="HTHLYSR"/>
</dbReference>
<dbReference type="SUPFAM" id="SSF53850">
    <property type="entry name" value="Periplasmic binding protein-like II"/>
    <property type="match status" value="1"/>
</dbReference>
<evidence type="ECO:0000313" key="7">
    <source>
        <dbReference type="Proteomes" id="UP000242502"/>
    </source>
</evidence>
<dbReference type="InterPro" id="IPR000847">
    <property type="entry name" value="LysR_HTH_N"/>
</dbReference>
<dbReference type="Gene3D" id="3.40.190.10">
    <property type="entry name" value="Periplasmic binding protein-like II"/>
    <property type="match status" value="2"/>
</dbReference>
<dbReference type="InterPro" id="IPR036388">
    <property type="entry name" value="WH-like_DNA-bd_sf"/>
</dbReference>
<evidence type="ECO:0000256" key="2">
    <source>
        <dbReference type="ARBA" id="ARBA00023015"/>
    </source>
</evidence>
<dbReference type="InterPro" id="IPR050389">
    <property type="entry name" value="LysR-type_TF"/>
</dbReference>